<comment type="caution">
    <text evidence="2">The sequence shown here is derived from an EMBL/GenBank/DDBJ whole genome shotgun (WGS) entry which is preliminary data.</text>
</comment>
<dbReference type="AlphaFoldDB" id="A0A0M0JXF0"/>
<dbReference type="Proteomes" id="UP000037460">
    <property type="component" value="Unassembled WGS sequence"/>
</dbReference>
<feature type="region of interest" description="Disordered" evidence="1">
    <location>
        <begin position="581"/>
        <end position="601"/>
    </location>
</feature>
<organism evidence="2 3">
    <name type="scientific">Chrysochromulina tobinii</name>
    <dbReference type="NCBI Taxonomy" id="1460289"/>
    <lineage>
        <taxon>Eukaryota</taxon>
        <taxon>Haptista</taxon>
        <taxon>Haptophyta</taxon>
        <taxon>Prymnesiophyceae</taxon>
        <taxon>Prymnesiales</taxon>
        <taxon>Chrysochromulinaceae</taxon>
        <taxon>Chrysochromulina</taxon>
    </lineage>
</organism>
<sequence length="774" mass="85467">MRGGEALPMRTEVPAMVASPTLFPHNRQVPEFAAHPLIQREASIYESDCTCTRKVEEGRAQLHASLDRVLVIDMRMMWNGIGNSLTRWLAVLRLGTASGRATFLWMSDRELRASKHAAPAAARRLDERPPPSRSSNATISYTADGRVFPRRLRDKRGSKQNLKRRYGHLRPEGFDLGDYFVAVGADYRWSRSTYRRVATSMAARFNVTSPTIVSYHCQHHTWACMKPYFEVGPMAPAQPDDEPAALDRGYDAPPTQYFFEHEHEKDGQILSWLAARRDPWLLLRLHEQTALEPSQNAAHAALSGAWLGRTTGSSKNADPDAGVLADPVAAADNDPLWRNLLADRLPTHACGTCLVRADEEKDCVRDRPGKGNWRPSGKPTEPKLLAAYLAASRPAWAQGLRVLRRLRRGARMMAISTVCETYAVLRPRPWLQRAMLTYLRRLEEARGGGPLVGMHMRTGFADWQWYSATRQVDAAEQKRLAASEWSRAATSPPLPYARHWATLEGMMLDCTAPGLPLGTPCFKWRTPRERVSPTVAMALEYCAGNSPALAGVRPLPMPGNGTLAAAVECVHRYALELTAPRLPQARRGKSGGKSATSPREGAPRVQWGVLVLGDAPGYVSLVRNLPALAGRVVETNDAGAVAHTTFTGSCPPNSGKCVQMGTHNPHGGWTRAMIDYYIGGLTDAFVTVLFSSFPGAFLRRSLLCCRHRAHFGAMYSQEYSHRDKPMRNLDFLRAMMQTHEVGTAQAEWAAAHSAAPVEVAPEAATEPGRPAIIE</sequence>
<protein>
    <submittedName>
        <fullName evidence="2">Uncharacterized protein</fullName>
    </submittedName>
</protein>
<evidence type="ECO:0000256" key="1">
    <source>
        <dbReference type="SAM" id="MobiDB-lite"/>
    </source>
</evidence>
<evidence type="ECO:0000313" key="3">
    <source>
        <dbReference type="Proteomes" id="UP000037460"/>
    </source>
</evidence>
<accession>A0A0M0JXF0</accession>
<evidence type="ECO:0000313" key="2">
    <source>
        <dbReference type="EMBL" id="KOO30818.1"/>
    </source>
</evidence>
<dbReference type="EMBL" id="JWZX01002155">
    <property type="protein sequence ID" value="KOO30818.1"/>
    <property type="molecule type" value="Genomic_DNA"/>
</dbReference>
<keyword evidence="3" id="KW-1185">Reference proteome</keyword>
<feature type="region of interest" description="Disordered" evidence="1">
    <location>
        <begin position="117"/>
        <end position="138"/>
    </location>
</feature>
<reference evidence="3" key="1">
    <citation type="journal article" date="2015" name="PLoS Genet.">
        <title>Genome Sequence and Transcriptome Analyses of Chrysochromulina tobin: Metabolic Tools for Enhanced Algal Fitness in the Prominent Order Prymnesiales (Haptophyceae).</title>
        <authorList>
            <person name="Hovde B.T."/>
            <person name="Deodato C.R."/>
            <person name="Hunsperger H.M."/>
            <person name="Ryken S.A."/>
            <person name="Yost W."/>
            <person name="Jha R.K."/>
            <person name="Patterson J."/>
            <person name="Monnat R.J. Jr."/>
            <person name="Barlow S.B."/>
            <person name="Starkenburg S.R."/>
            <person name="Cattolico R.A."/>
        </authorList>
    </citation>
    <scope>NUCLEOTIDE SEQUENCE</scope>
    <source>
        <strain evidence="3">CCMP291</strain>
    </source>
</reference>
<proteinExistence type="predicted"/>
<dbReference type="OrthoDB" id="10686189at2759"/>
<name>A0A0M0JXF0_9EUKA</name>
<gene>
    <name evidence="2" type="ORF">Ctob_013187</name>
</gene>